<comment type="pathway">
    <text evidence="2">Cell wall biogenesis; peptidoglycan biosynthesis.</text>
</comment>
<evidence type="ECO:0000256" key="9">
    <source>
        <dbReference type="ARBA" id="ARBA00022960"/>
    </source>
</evidence>
<evidence type="ECO:0000256" key="5">
    <source>
        <dbReference type="ARBA" id="ARBA00022598"/>
    </source>
</evidence>
<evidence type="ECO:0000256" key="2">
    <source>
        <dbReference type="ARBA" id="ARBA00004752"/>
    </source>
</evidence>
<keyword evidence="11" id="KW-0131">Cell cycle</keyword>
<evidence type="ECO:0000256" key="11">
    <source>
        <dbReference type="ARBA" id="ARBA00023306"/>
    </source>
</evidence>
<evidence type="ECO:0000256" key="7">
    <source>
        <dbReference type="ARBA" id="ARBA00022741"/>
    </source>
</evidence>
<organism evidence="18">
    <name type="scientific">Caldilineaceae bacterium SB0662_bin_9</name>
    <dbReference type="NCBI Taxonomy" id="2605258"/>
    <lineage>
        <taxon>Bacteria</taxon>
        <taxon>Bacillati</taxon>
        <taxon>Chloroflexota</taxon>
        <taxon>Caldilineae</taxon>
        <taxon>Caldilineales</taxon>
        <taxon>Caldilineaceae</taxon>
    </lineage>
</organism>
<dbReference type="Pfam" id="PF08245">
    <property type="entry name" value="Mur_ligase_M"/>
    <property type="match status" value="1"/>
</dbReference>
<dbReference type="InterPro" id="IPR036565">
    <property type="entry name" value="Mur-like_cat_sf"/>
</dbReference>
<dbReference type="SUPFAM" id="SSF51984">
    <property type="entry name" value="MurCD N-terminal domain"/>
    <property type="match status" value="1"/>
</dbReference>
<keyword evidence="6" id="KW-0132">Cell division</keyword>
<dbReference type="PANTHER" id="PTHR43445:SF3">
    <property type="entry name" value="UDP-N-ACETYLMURAMATE--L-ALANINE LIGASE"/>
    <property type="match status" value="1"/>
</dbReference>
<dbReference type="NCBIfam" id="TIGR01082">
    <property type="entry name" value="murC"/>
    <property type="match status" value="1"/>
</dbReference>
<evidence type="ECO:0000256" key="8">
    <source>
        <dbReference type="ARBA" id="ARBA00022840"/>
    </source>
</evidence>
<dbReference type="Gene3D" id="3.90.190.20">
    <property type="entry name" value="Mur ligase, C-terminal domain"/>
    <property type="match status" value="1"/>
</dbReference>
<dbReference type="Gene3D" id="3.40.1190.10">
    <property type="entry name" value="Mur-like, catalytic domain"/>
    <property type="match status" value="1"/>
</dbReference>
<evidence type="ECO:0000259" key="15">
    <source>
        <dbReference type="Pfam" id="PF01225"/>
    </source>
</evidence>
<evidence type="ECO:0000259" key="17">
    <source>
        <dbReference type="Pfam" id="PF08245"/>
    </source>
</evidence>
<dbReference type="EMBL" id="VXPY01000002">
    <property type="protein sequence ID" value="MYD88771.1"/>
    <property type="molecule type" value="Genomic_DNA"/>
</dbReference>
<gene>
    <name evidence="18" type="primary">murC</name>
    <name evidence="18" type="ORF">F4Y08_00305</name>
</gene>
<name>A0A6B1DNW0_9CHLR</name>
<evidence type="ECO:0000256" key="1">
    <source>
        <dbReference type="ARBA" id="ARBA00004496"/>
    </source>
</evidence>
<dbReference type="GO" id="GO:0008360">
    <property type="term" value="P:regulation of cell shape"/>
    <property type="evidence" value="ECO:0007669"/>
    <property type="project" value="UniProtKB-KW"/>
</dbReference>
<dbReference type="InterPro" id="IPR050061">
    <property type="entry name" value="MurCDEF_pg_biosynth"/>
</dbReference>
<protein>
    <recommendedName>
        <fullName evidence="3 14">UDP-N-acetylmuramate--L-alanine ligase</fullName>
        <ecNumber evidence="3 14">6.3.2.8</ecNumber>
    </recommendedName>
</protein>
<evidence type="ECO:0000256" key="13">
    <source>
        <dbReference type="ARBA" id="ARBA00047833"/>
    </source>
</evidence>
<keyword evidence="5 18" id="KW-0436">Ligase</keyword>
<dbReference type="InterPro" id="IPR000713">
    <property type="entry name" value="Mur_ligase_N"/>
</dbReference>
<keyword evidence="9" id="KW-0133">Cell shape</keyword>
<keyword evidence="12" id="KW-0961">Cell wall biogenesis/degradation</keyword>
<dbReference type="Pfam" id="PF01225">
    <property type="entry name" value="Mur_ligase"/>
    <property type="match status" value="1"/>
</dbReference>
<dbReference type="GO" id="GO:0009252">
    <property type="term" value="P:peptidoglycan biosynthetic process"/>
    <property type="evidence" value="ECO:0007669"/>
    <property type="project" value="UniProtKB-UniRule"/>
</dbReference>
<evidence type="ECO:0000313" key="18">
    <source>
        <dbReference type="EMBL" id="MYD88771.1"/>
    </source>
</evidence>
<dbReference type="InterPro" id="IPR036615">
    <property type="entry name" value="Mur_ligase_C_dom_sf"/>
</dbReference>
<dbReference type="PANTHER" id="PTHR43445">
    <property type="entry name" value="UDP-N-ACETYLMURAMATE--L-ALANINE LIGASE-RELATED"/>
    <property type="match status" value="1"/>
</dbReference>
<evidence type="ECO:0000256" key="3">
    <source>
        <dbReference type="ARBA" id="ARBA00012211"/>
    </source>
</evidence>
<dbReference type="UniPathway" id="UPA00219"/>
<reference evidence="18" key="1">
    <citation type="submission" date="2019-09" db="EMBL/GenBank/DDBJ databases">
        <title>Characterisation of the sponge microbiome using genome-centric metagenomics.</title>
        <authorList>
            <person name="Engelberts J.P."/>
            <person name="Robbins S.J."/>
            <person name="De Goeij J.M."/>
            <person name="Aranda M."/>
            <person name="Bell S.C."/>
            <person name="Webster N.S."/>
        </authorList>
    </citation>
    <scope>NUCLEOTIDE SEQUENCE</scope>
    <source>
        <strain evidence="18">SB0662_bin_9</strain>
    </source>
</reference>
<keyword evidence="7" id="KW-0547">Nucleotide-binding</keyword>
<evidence type="ECO:0000256" key="6">
    <source>
        <dbReference type="ARBA" id="ARBA00022618"/>
    </source>
</evidence>
<dbReference type="InterPro" id="IPR013221">
    <property type="entry name" value="Mur_ligase_cen"/>
</dbReference>
<dbReference type="InterPro" id="IPR005758">
    <property type="entry name" value="UDP-N-AcMur_Ala_ligase_MurC"/>
</dbReference>
<evidence type="ECO:0000256" key="10">
    <source>
        <dbReference type="ARBA" id="ARBA00022984"/>
    </source>
</evidence>
<dbReference type="SUPFAM" id="SSF53623">
    <property type="entry name" value="MurD-like peptide ligases, catalytic domain"/>
    <property type="match status" value="1"/>
</dbReference>
<keyword evidence="4" id="KW-0963">Cytoplasm</keyword>
<accession>A0A6B1DNW0</accession>
<dbReference type="Gene3D" id="3.40.50.720">
    <property type="entry name" value="NAD(P)-binding Rossmann-like Domain"/>
    <property type="match status" value="1"/>
</dbReference>
<dbReference type="GO" id="GO:0005737">
    <property type="term" value="C:cytoplasm"/>
    <property type="evidence" value="ECO:0007669"/>
    <property type="project" value="UniProtKB-SubCell"/>
</dbReference>
<dbReference type="GO" id="GO:0008763">
    <property type="term" value="F:UDP-N-acetylmuramate-L-alanine ligase activity"/>
    <property type="evidence" value="ECO:0007669"/>
    <property type="project" value="UniProtKB-UniRule"/>
</dbReference>
<evidence type="ECO:0000256" key="12">
    <source>
        <dbReference type="ARBA" id="ARBA00023316"/>
    </source>
</evidence>
<dbReference type="AlphaFoldDB" id="A0A6B1DNW0"/>
<feature type="domain" description="Mur ligase C-terminal" evidence="16">
    <location>
        <begin position="337"/>
        <end position="465"/>
    </location>
</feature>
<evidence type="ECO:0000256" key="14">
    <source>
        <dbReference type="NCBIfam" id="TIGR01082"/>
    </source>
</evidence>
<keyword evidence="8" id="KW-0067">ATP-binding</keyword>
<dbReference type="SUPFAM" id="SSF53244">
    <property type="entry name" value="MurD-like peptide ligases, peptide-binding domain"/>
    <property type="match status" value="1"/>
</dbReference>
<dbReference type="GO" id="GO:0071555">
    <property type="term" value="P:cell wall organization"/>
    <property type="evidence" value="ECO:0007669"/>
    <property type="project" value="UniProtKB-KW"/>
</dbReference>
<dbReference type="GO" id="GO:0005524">
    <property type="term" value="F:ATP binding"/>
    <property type="evidence" value="ECO:0007669"/>
    <property type="project" value="UniProtKB-KW"/>
</dbReference>
<evidence type="ECO:0000256" key="4">
    <source>
        <dbReference type="ARBA" id="ARBA00022490"/>
    </source>
</evidence>
<comment type="caution">
    <text evidence="18">The sequence shown here is derived from an EMBL/GenBank/DDBJ whole genome shotgun (WGS) entry which is preliminary data.</text>
</comment>
<comment type="catalytic activity">
    <reaction evidence="13">
        <text>UDP-N-acetyl-alpha-D-muramate + L-alanine + ATP = UDP-N-acetyl-alpha-D-muramoyl-L-alanine + ADP + phosphate + H(+)</text>
        <dbReference type="Rhea" id="RHEA:23372"/>
        <dbReference type="ChEBI" id="CHEBI:15378"/>
        <dbReference type="ChEBI" id="CHEBI:30616"/>
        <dbReference type="ChEBI" id="CHEBI:43474"/>
        <dbReference type="ChEBI" id="CHEBI:57972"/>
        <dbReference type="ChEBI" id="CHEBI:70757"/>
        <dbReference type="ChEBI" id="CHEBI:83898"/>
        <dbReference type="ChEBI" id="CHEBI:456216"/>
        <dbReference type="EC" id="6.3.2.8"/>
    </reaction>
</comment>
<dbReference type="InterPro" id="IPR004101">
    <property type="entry name" value="Mur_ligase_C"/>
</dbReference>
<dbReference type="EC" id="6.3.2.8" evidence="3 14"/>
<dbReference type="GO" id="GO:0051301">
    <property type="term" value="P:cell division"/>
    <property type="evidence" value="ECO:0007669"/>
    <property type="project" value="UniProtKB-KW"/>
</dbReference>
<proteinExistence type="predicted"/>
<evidence type="ECO:0000259" key="16">
    <source>
        <dbReference type="Pfam" id="PF02875"/>
    </source>
</evidence>
<comment type="subcellular location">
    <subcellularLocation>
        <location evidence="1">Cytoplasm</location>
    </subcellularLocation>
</comment>
<feature type="domain" description="Mur ligase central" evidence="17">
    <location>
        <begin position="134"/>
        <end position="314"/>
    </location>
</feature>
<dbReference type="Pfam" id="PF02875">
    <property type="entry name" value="Mur_ligase_C"/>
    <property type="match status" value="1"/>
</dbReference>
<keyword evidence="10" id="KW-0573">Peptidoglycan synthesis</keyword>
<feature type="domain" description="Mur ligase N-terminal catalytic" evidence="15">
    <location>
        <begin position="26"/>
        <end position="128"/>
    </location>
</feature>
<sequence>MTIEQTLPCGIPWQEQLRANPRGFRCHIIGIGGAGLSAIAAVLFERGCAVTGSEPSPGPATNDLSRRGITILAVQDGRFLRALPEAARPHVILRSSAVPWRNAEWVAARDLGLPIVTREAFLPAMLAGKQVTAVAGTHGKSTVTAMCAWMLQAAGVEAGHIVGARHPDLPSGRDGQGPLFVIEADEYDRMFLGLRPTVAVVTSMEWDHPDCYRSFGELRTAFTAFAGRMQPGSTLIYHADDRNLREWISGGLVGPAQLVGFGTHPSADWITEAPNNPESSLMTLHERATGAAYEMRMQAPGAHARANAAAAWLAARASGGGPEAITAAAASYRSLDRRFELRSTATGIVLVDDYAHHPSAIRATLSAARHRFPHGTLWAVFQPHTYSRTAALQPEFGSAFAQADRVLILPTFAARETPAAGMDGAALSKLVVHAHVTHAGSFDEASAHLAERLHTGDAVILMGAGDIPRLTDKLTATLAQNPPPSRNVSACQG</sequence>